<feature type="transmembrane region" description="Helical" evidence="1">
    <location>
        <begin position="96"/>
        <end position="124"/>
    </location>
</feature>
<evidence type="ECO:0008006" key="4">
    <source>
        <dbReference type="Google" id="ProtNLM"/>
    </source>
</evidence>
<name>A0A1M4XZY4_9CLOT</name>
<keyword evidence="3" id="KW-1185">Reference proteome</keyword>
<accession>A0A1M4XZY4</accession>
<reference evidence="2 3" key="1">
    <citation type="submission" date="2016-11" db="EMBL/GenBank/DDBJ databases">
        <authorList>
            <person name="Jaros S."/>
            <person name="Januszkiewicz K."/>
            <person name="Wedrychowicz H."/>
        </authorList>
    </citation>
    <scope>NUCLEOTIDE SEQUENCE [LARGE SCALE GENOMIC DNA]</scope>
    <source>
        <strain evidence="2 3">DSM 2631</strain>
    </source>
</reference>
<dbReference type="AlphaFoldDB" id="A0A1M4XZY4"/>
<dbReference type="EMBL" id="FQVM01000022">
    <property type="protein sequence ID" value="SHE98873.1"/>
    <property type="molecule type" value="Genomic_DNA"/>
</dbReference>
<feature type="transmembrane region" description="Helical" evidence="1">
    <location>
        <begin position="12"/>
        <end position="33"/>
    </location>
</feature>
<evidence type="ECO:0000313" key="2">
    <source>
        <dbReference type="EMBL" id="SHE98873.1"/>
    </source>
</evidence>
<evidence type="ECO:0000313" key="3">
    <source>
        <dbReference type="Proteomes" id="UP000184035"/>
    </source>
</evidence>
<sequence>MRNYFKLELKKTLFSLKTLIFILIIILFISVPYLREIGYIHPNFDGIDYFLNFYKISYVVYIIPLTSLIYCTTIIKEKENGIMIKLFEVMGIKDYFIVKAIINFLINFLVVAISEVIILLYFIFKYGLNNRFLNINPILNISSNYKFIYVSFMIILIAISAASFATLVLGVVTAFKKKSLSVIFPVFYIIITGVFFGDLSLNNVISFNILKLFSLLEINNNFFINSMVYDICLILLGLLLLYFFFIKEITKKNIFKYKDLIKSL</sequence>
<keyword evidence="1" id="KW-1133">Transmembrane helix</keyword>
<feature type="transmembrane region" description="Helical" evidence="1">
    <location>
        <begin position="147"/>
        <end position="175"/>
    </location>
</feature>
<keyword evidence="1" id="KW-0472">Membrane</keyword>
<organism evidence="2 3">
    <name type="scientific">Clostridium fallax</name>
    <dbReference type="NCBI Taxonomy" id="1533"/>
    <lineage>
        <taxon>Bacteria</taxon>
        <taxon>Bacillati</taxon>
        <taxon>Bacillota</taxon>
        <taxon>Clostridia</taxon>
        <taxon>Eubacteriales</taxon>
        <taxon>Clostridiaceae</taxon>
        <taxon>Clostridium</taxon>
    </lineage>
</organism>
<feature type="transmembrane region" description="Helical" evidence="1">
    <location>
        <begin position="53"/>
        <end position="75"/>
    </location>
</feature>
<protein>
    <recommendedName>
        <fullName evidence="4">ABC-2 family transporter protein</fullName>
    </recommendedName>
</protein>
<proteinExistence type="predicted"/>
<dbReference type="STRING" id="1533.SAMN05443638_12230"/>
<dbReference type="RefSeq" id="WP_072896951.1">
    <property type="nucleotide sequence ID" value="NZ_FQVM01000022.1"/>
</dbReference>
<dbReference type="OrthoDB" id="1904787at2"/>
<feature type="transmembrane region" description="Helical" evidence="1">
    <location>
        <begin position="222"/>
        <end position="246"/>
    </location>
</feature>
<dbReference type="Proteomes" id="UP000184035">
    <property type="component" value="Unassembled WGS sequence"/>
</dbReference>
<keyword evidence="1" id="KW-0812">Transmembrane</keyword>
<feature type="transmembrane region" description="Helical" evidence="1">
    <location>
        <begin position="182"/>
        <end position="202"/>
    </location>
</feature>
<evidence type="ECO:0000256" key="1">
    <source>
        <dbReference type="SAM" id="Phobius"/>
    </source>
</evidence>
<gene>
    <name evidence="2" type="ORF">SAMN05443638_12230</name>
</gene>